<reference evidence="4 5" key="1">
    <citation type="submission" date="2021-02" db="EMBL/GenBank/DDBJ databases">
        <title>Genome assembly of Pseudopithomyces chartarum.</title>
        <authorList>
            <person name="Jauregui R."/>
            <person name="Singh J."/>
            <person name="Voisey C."/>
        </authorList>
    </citation>
    <scope>NUCLEOTIDE SEQUENCE [LARGE SCALE GENOMIC DNA]</scope>
    <source>
        <strain evidence="4 5">AGR01</strain>
    </source>
</reference>
<sequence>MSNDFNTTDFVAQMRGFQASDEARQRLFADMLERYTALLEEHENLKNDYSSERDVRRSYQRMVDFAQQEVAETRRELGDNSFVLALIDGDGVIFQDALLKAAASEGGSEAASRLHHAIREHITSLYDNSGNWPIMVQIYLSLDKLAQKLASVDLIDRPTDLRTFAQGFSLNQSLFTIVDVGHGKERADHKIKESTPAWKGFQELPNFRRVKFDHVFRSTELPEYNYRPSYAPVQPPVQSSPIAPQHQPLKRSIPNPSPHPDSPTHPPASPPSPTASKPPVPAAPPPSPPPQQPFPPSPPRPPPPSPPTPPGPPSAKTGSPPAKAYR</sequence>
<dbReference type="Pfam" id="PF25540">
    <property type="entry name" value="DUF7923"/>
    <property type="match status" value="1"/>
</dbReference>
<feature type="compositionally biased region" description="Low complexity" evidence="2">
    <location>
        <begin position="314"/>
        <end position="326"/>
    </location>
</feature>
<accession>A0AAN6M8Z8</accession>
<name>A0AAN6M8Z8_9PLEO</name>
<dbReference type="PRINTS" id="PR01217">
    <property type="entry name" value="PRICHEXTENSN"/>
</dbReference>
<proteinExistence type="predicted"/>
<dbReference type="EMBL" id="WVTA01000001">
    <property type="protein sequence ID" value="KAK3216631.1"/>
    <property type="molecule type" value="Genomic_DNA"/>
</dbReference>
<evidence type="ECO:0000256" key="2">
    <source>
        <dbReference type="SAM" id="MobiDB-lite"/>
    </source>
</evidence>
<dbReference type="PANTHER" id="PTHR37543">
    <property type="entry name" value="CCCH ZINC FINGER DNA BINDING PROTEIN (AFU_ORTHOLOGUE AFUA_5G12760)"/>
    <property type="match status" value="1"/>
</dbReference>
<dbReference type="Proteomes" id="UP001280581">
    <property type="component" value="Unassembled WGS sequence"/>
</dbReference>
<feature type="domain" description="DUF7923" evidence="3">
    <location>
        <begin position="79"/>
        <end position="194"/>
    </location>
</feature>
<gene>
    <name evidence="4" type="ORF">GRF29_1g452941</name>
</gene>
<feature type="compositionally biased region" description="Pro residues" evidence="2">
    <location>
        <begin position="255"/>
        <end position="313"/>
    </location>
</feature>
<organism evidence="4 5">
    <name type="scientific">Pseudopithomyces chartarum</name>
    <dbReference type="NCBI Taxonomy" id="1892770"/>
    <lineage>
        <taxon>Eukaryota</taxon>
        <taxon>Fungi</taxon>
        <taxon>Dikarya</taxon>
        <taxon>Ascomycota</taxon>
        <taxon>Pezizomycotina</taxon>
        <taxon>Dothideomycetes</taxon>
        <taxon>Pleosporomycetidae</taxon>
        <taxon>Pleosporales</taxon>
        <taxon>Massarineae</taxon>
        <taxon>Didymosphaeriaceae</taxon>
        <taxon>Pseudopithomyces</taxon>
    </lineage>
</organism>
<comment type="caution">
    <text evidence="4">The sequence shown here is derived from an EMBL/GenBank/DDBJ whole genome shotgun (WGS) entry which is preliminary data.</text>
</comment>
<protein>
    <recommendedName>
        <fullName evidence="3">DUF7923 domain-containing protein</fullName>
    </recommendedName>
</protein>
<evidence type="ECO:0000259" key="3">
    <source>
        <dbReference type="Pfam" id="PF25540"/>
    </source>
</evidence>
<evidence type="ECO:0000256" key="1">
    <source>
        <dbReference type="SAM" id="Coils"/>
    </source>
</evidence>
<dbReference type="InterPro" id="IPR057683">
    <property type="entry name" value="DUF7923"/>
</dbReference>
<keyword evidence="5" id="KW-1185">Reference proteome</keyword>
<feature type="region of interest" description="Disordered" evidence="2">
    <location>
        <begin position="226"/>
        <end position="326"/>
    </location>
</feature>
<evidence type="ECO:0000313" key="4">
    <source>
        <dbReference type="EMBL" id="KAK3216631.1"/>
    </source>
</evidence>
<evidence type="ECO:0000313" key="5">
    <source>
        <dbReference type="Proteomes" id="UP001280581"/>
    </source>
</evidence>
<feature type="coiled-coil region" evidence="1">
    <location>
        <begin position="28"/>
        <end position="76"/>
    </location>
</feature>
<keyword evidence="1" id="KW-0175">Coiled coil</keyword>
<dbReference type="PANTHER" id="PTHR37543:SF1">
    <property type="entry name" value="CCCH ZINC FINGER DNA BINDING PROTEIN (AFU_ORTHOLOGUE AFUA_5G12760)"/>
    <property type="match status" value="1"/>
</dbReference>
<dbReference type="AlphaFoldDB" id="A0AAN6M8Z8"/>